<reference evidence="2 3" key="1">
    <citation type="submission" date="2024-11" db="EMBL/GenBank/DDBJ databases">
        <title>Chromosome-level genome assembly of Eucalyptus globulus Labill. provides insights into its genome evolution.</title>
        <authorList>
            <person name="Li X."/>
        </authorList>
    </citation>
    <scope>NUCLEOTIDE SEQUENCE [LARGE SCALE GENOMIC DNA]</scope>
    <source>
        <strain evidence="2">CL2024</strain>
        <tissue evidence="2">Fresh tender leaves</tissue>
    </source>
</reference>
<evidence type="ECO:0000256" key="1">
    <source>
        <dbReference type="SAM" id="MobiDB-lite"/>
    </source>
</evidence>
<organism evidence="2 3">
    <name type="scientific">Eucalyptus globulus</name>
    <name type="common">Tasmanian blue gum</name>
    <dbReference type="NCBI Taxonomy" id="34317"/>
    <lineage>
        <taxon>Eukaryota</taxon>
        <taxon>Viridiplantae</taxon>
        <taxon>Streptophyta</taxon>
        <taxon>Embryophyta</taxon>
        <taxon>Tracheophyta</taxon>
        <taxon>Spermatophyta</taxon>
        <taxon>Magnoliopsida</taxon>
        <taxon>eudicotyledons</taxon>
        <taxon>Gunneridae</taxon>
        <taxon>Pentapetalae</taxon>
        <taxon>rosids</taxon>
        <taxon>malvids</taxon>
        <taxon>Myrtales</taxon>
        <taxon>Myrtaceae</taxon>
        <taxon>Myrtoideae</taxon>
        <taxon>Eucalypteae</taxon>
        <taxon>Eucalyptus</taxon>
    </lineage>
</organism>
<protein>
    <submittedName>
        <fullName evidence="2">Uncharacterized protein</fullName>
    </submittedName>
</protein>
<dbReference type="Proteomes" id="UP001634007">
    <property type="component" value="Unassembled WGS sequence"/>
</dbReference>
<sequence length="102" mass="11704">MVVADGKVEGRRERKAREERRRSLREGNMGGEEKVSVQRERERERQRLKKKMTAVEIGRRIQLAAALSLAVPCKLRELGVCVVITDFILCLVRCPTPRQLSC</sequence>
<feature type="region of interest" description="Disordered" evidence="1">
    <location>
        <begin position="1"/>
        <end position="43"/>
    </location>
</feature>
<evidence type="ECO:0000313" key="2">
    <source>
        <dbReference type="EMBL" id="KAL3718032.1"/>
    </source>
</evidence>
<proteinExistence type="predicted"/>
<comment type="caution">
    <text evidence="2">The sequence shown here is derived from an EMBL/GenBank/DDBJ whole genome shotgun (WGS) entry which is preliminary data.</text>
</comment>
<dbReference type="AlphaFoldDB" id="A0ABD3IU13"/>
<keyword evidence="3" id="KW-1185">Reference proteome</keyword>
<name>A0ABD3IU13_EUCGL</name>
<dbReference type="EMBL" id="JBJKBG010000010">
    <property type="protein sequence ID" value="KAL3718032.1"/>
    <property type="molecule type" value="Genomic_DNA"/>
</dbReference>
<accession>A0ABD3IU13</accession>
<evidence type="ECO:0000313" key="3">
    <source>
        <dbReference type="Proteomes" id="UP001634007"/>
    </source>
</evidence>
<gene>
    <name evidence="2" type="ORF">ACJRO7_003207</name>
</gene>